<dbReference type="Proteomes" id="UP000032604">
    <property type="component" value="Chromosome"/>
</dbReference>
<gene>
    <name evidence="2" type="ORF">VO01_05735</name>
</gene>
<proteinExistence type="predicted"/>
<feature type="region of interest" description="Disordered" evidence="1">
    <location>
        <begin position="169"/>
        <end position="190"/>
    </location>
</feature>
<dbReference type="OrthoDB" id="9790372at2"/>
<accession>A0A0D5CHE1</accession>
<feature type="compositionally biased region" description="Basic and acidic residues" evidence="1">
    <location>
        <begin position="170"/>
        <end position="190"/>
    </location>
</feature>
<dbReference type="KEGG" id="cmh:VO01_05735"/>
<dbReference type="AlphaFoldDB" id="A0A0D5CHE1"/>
<evidence type="ECO:0000313" key="2">
    <source>
        <dbReference type="EMBL" id="AJW78695.1"/>
    </source>
</evidence>
<evidence type="ECO:0000313" key="3">
    <source>
        <dbReference type="Proteomes" id="UP000032604"/>
    </source>
</evidence>
<dbReference type="EMBL" id="CP011043">
    <property type="protein sequence ID" value="AJW78695.1"/>
    <property type="molecule type" value="Genomic_DNA"/>
</dbReference>
<dbReference type="RefSeq" id="WP_045527483.1">
    <property type="nucleotide sequence ID" value="NZ_CP011043.1"/>
</dbReference>
<dbReference type="PATRIC" id="fig|33014.5.peg.1193"/>
<dbReference type="HOGENOM" id="CLU_100236_0_0_11"/>
<reference evidence="2 3" key="1">
    <citation type="journal article" date="2015" name="Genome Announc.">
        <title>Complete Genome Sequence of Clavibacter michiganensis subsp. insidiosus R1-1 Using PacBio Single-Molecule Real-Time Technology.</title>
        <authorList>
            <person name="Lu Y."/>
            <person name="Samac D.A."/>
            <person name="Glazebrook J."/>
            <person name="Ishimaru C.A."/>
        </authorList>
    </citation>
    <scope>NUCLEOTIDE SEQUENCE [LARGE SCALE GENOMIC DNA]</scope>
    <source>
        <strain evidence="2 3">R1-1</strain>
    </source>
</reference>
<organism evidence="2 3">
    <name type="scientific">Clavibacter michiganensis subsp. insidiosus</name>
    <dbReference type="NCBI Taxonomy" id="33014"/>
    <lineage>
        <taxon>Bacteria</taxon>
        <taxon>Bacillati</taxon>
        <taxon>Actinomycetota</taxon>
        <taxon>Actinomycetes</taxon>
        <taxon>Micrococcales</taxon>
        <taxon>Microbacteriaceae</taxon>
        <taxon>Clavibacter</taxon>
    </lineage>
</organism>
<sequence>MSRFQKTPFTVHVHDIVHRPGEMRELDLTIVTPERMGEGLIAVPAGREMRVTVRLESLHDGILATGEVDTVADGQSARTLADMQERVQVDFAEMFAYGLDEAFDYQVQDEHVDLEPVIRDAVVLSLPFQPEVPGEDLDLDLGPGISLVLADSDPEPVIDQRWAALSGFRASEDSGAAREDADTETQRDES</sequence>
<dbReference type="Pfam" id="PF02620">
    <property type="entry name" value="YceD"/>
    <property type="match status" value="1"/>
</dbReference>
<evidence type="ECO:0000256" key="1">
    <source>
        <dbReference type="SAM" id="MobiDB-lite"/>
    </source>
</evidence>
<evidence type="ECO:0008006" key="4">
    <source>
        <dbReference type="Google" id="ProtNLM"/>
    </source>
</evidence>
<dbReference type="InterPro" id="IPR003772">
    <property type="entry name" value="YceD"/>
</dbReference>
<protein>
    <recommendedName>
        <fullName evidence="4">DUF177 domain-containing protein</fullName>
    </recommendedName>
</protein>
<name>A0A0D5CHE1_9MICO</name>